<name>A0A341CGV7_NEOAA</name>
<feature type="region of interest" description="Disordered" evidence="1">
    <location>
        <begin position="1"/>
        <end position="125"/>
    </location>
</feature>
<evidence type="ECO:0000313" key="3">
    <source>
        <dbReference type="RefSeq" id="XP_024613758.1"/>
    </source>
</evidence>
<dbReference type="Proteomes" id="UP000252040">
    <property type="component" value="Unplaced"/>
</dbReference>
<gene>
    <name evidence="3" type="primary">LOC112408386</name>
</gene>
<evidence type="ECO:0000256" key="1">
    <source>
        <dbReference type="SAM" id="MobiDB-lite"/>
    </source>
</evidence>
<protein>
    <submittedName>
        <fullName evidence="3">Classical arabinogalactan protein 9-like</fullName>
    </submittedName>
</protein>
<dbReference type="RefSeq" id="XP_024613758.1">
    <property type="nucleotide sequence ID" value="XM_024757990.1"/>
</dbReference>
<reference evidence="3" key="1">
    <citation type="submission" date="2025-08" db="UniProtKB">
        <authorList>
            <consortium name="RefSeq"/>
        </authorList>
    </citation>
    <scope>IDENTIFICATION</scope>
    <source>
        <tissue evidence="3">Meat</tissue>
    </source>
</reference>
<dbReference type="InParanoid" id="A0A341CGV7"/>
<feature type="compositionally biased region" description="Gly residues" evidence="1">
    <location>
        <begin position="10"/>
        <end position="19"/>
    </location>
</feature>
<feature type="compositionally biased region" description="Pro residues" evidence="1">
    <location>
        <begin position="84"/>
        <end position="102"/>
    </location>
</feature>
<keyword evidence="2" id="KW-1185">Reference proteome</keyword>
<dbReference type="AlphaFoldDB" id="A0A341CGV7"/>
<feature type="compositionally biased region" description="Low complexity" evidence="1">
    <location>
        <begin position="55"/>
        <end position="75"/>
    </location>
</feature>
<dbReference type="KEGG" id="nasi:112408386"/>
<proteinExistence type="predicted"/>
<evidence type="ECO:0000313" key="2">
    <source>
        <dbReference type="Proteomes" id="UP000252040"/>
    </source>
</evidence>
<accession>A0A341CGV7</accession>
<dbReference type="GeneID" id="112408386"/>
<organism evidence="2 3">
    <name type="scientific">Neophocaena asiaeorientalis asiaeorientalis</name>
    <name type="common">Yangtze finless porpoise</name>
    <name type="synonym">Neophocaena phocaenoides subsp. asiaeorientalis</name>
    <dbReference type="NCBI Taxonomy" id="1706337"/>
    <lineage>
        <taxon>Eukaryota</taxon>
        <taxon>Metazoa</taxon>
        <taxon>Chordata</taxon>
        <taxon>Craniata</taxon>
        <taxon>Vertebrata</taxon>
        <taxon>Euteleostomi</taxon>
        <taxon>Mammalia</taxon>
        <taxon>Eutheria</taxon>
        <taxon>Laurasiatheria</taxon>
        <taxon>Artiodactyla</taxon>
        <taxon>Whippomorpha</taxon>
        <taxon>Cetacea</taxon>
        <taxon>Odontoceti</taxon>
        <taxon>Phocoenidae</taxon>
        <taxon>Neophocaena</taxon>
    </lineage>
</organism>
<sequence length="147" mass="14570">MAPGQARPGSGPGTQGAGGREPTQLSAPRAASAPGLARPSTAPARSAPPPPAATPPRSSVPANHVSASGSSSPGRPRLRTAHPEAPPPPSTAFSPPPKPPPTSLKLHPQQQLRPERVVPGNPNSSALADLAAALNPAGFSARFGAPK</sequence>